<comment type="caution">
    <text evidence="5">The sequence shown here is derived from an EMBL/GenBank/DDBJ whole genome shotgun (WGS) entry which is preliminary data.</text>
</comment>
<evidence type="ECO:0000256" key="2">
    <source>
        <dbReference type="ARBA" id="ARBA00022801"/>
    </source>
</evidence>
<organism evidence="5 6">
    <name type="scientific">Arabis nemorensis</name>
    <dbReference type="NCBI Taxonomy" id="586526"/>
    <lineage>
        <taxon>Eukaryota</taxon>
        <taxon>Viridiplantae</taxon>
        <taxon>Streptophyta</taxon>
        <taxon>Embryophyta</taxon>
        <taxon>Tracheophyta</taxon>
        <taxon>Spermatophyta</taxon>
        <taxon>Magnoliopsida</taxon>
        <taxon>eudicotyledons</taxon>
        <taxon>Gunneridae</taxon>
        <taxon>Pentapetalae</taxon>
        <taxon>rosids</taxon>
        <taxon>malvids</taxon>
        <taxon>Brassicales</taxon>
        <taxon>Brassicaceae</taxon>
        <taxon>Arabideae</taxon>
        <taxon>Arabis</taxon>
    </lineage>
</organism>
<evidence type="ECO:0000256" key="1">
    <source>
        <dbReference type="ARBA" id="ARBA00022670"/>
    </source>
</evidence>
<dbReference type="InterPro" id="IPR003653">
    <property type="entry name" value="Peptidase_C48_C"/>
</dbReference>
<reference evidence="5" key="1">
    <citation type="submission" date="2019-07" db="EMBL/GenBank/DDBJ databases">
        <authorList>
            <person name="Dittberner H."/>
        </authorList>
    </citation>
    <scope>NUCLEOTIDE SEQUENCE [LARGE SCALE GENOMIC DNA]</scope>
</reference>
<evidence type="ECO:0000259" key="4">
    <source>
        <dbReference type="Pfam" id="PF02902"/>
    </source>
</evidence>
<keyword evidence="1" id="KW-0645">Protease</keyword>
<keyword evidence="2" id="KW-0378">Hydrolase</keyword>
<protein>
    <recommendedName>
        <fullName evidence="4">Ubiquitin-like protease family profile domain-containing protein</fullName>
    </recommendedName>
</protein>
<proteinExistence type="predicted"/>
<dbReference type="Proteomes" id="UP000489600">
    <property type="component" value="Unassembled WGS sequence"/>
</dbReference>
<name>A0A565CQW4_9BRAS</name>
<feature type="domain" description="Ubiquitin-like protease family profile" evidence="4">
    <location>
        <begin position="230"/>
        <end position="317"/>
    </location>
</feature>
<dbReference type="EMBL" id="CABITT030000008">
    <property type="protein sequence ID" value="VVB16108.1"/>
    <property type="molecule type" value="Genomic_DNA"/>
</dbReference>
<evidence type="ECO:0000313" key="5">
    <source>
        <dbReference type="EMBL" id="VVB16108.1"/>
    </source>
</evidence>
<gene>
    <name evidence="5" type="ORF">ANE_LOCUS26552</name>
</gene>
<dbReference type="GO" id="GO:0006508">
    <property type="term" value="P:proteolysis"/>
    <property type="evidence" value="ECO:0007669"/>
    <property type="project" value="UniProtKB-KW"/>
</dbReference>
<evidence type="ECO:0000313" key="6">
    <source>
        <dbReference type="Proteomes" id="UP000489600"/>
    </source>
</evidence>
<dbReference type="AlphaFoldDB" id="A0A565CQW4"/>
<dbReference type="OrthoDB" id="1113371at2759"/>
<accession>A0A565CQW4</accession>
<dbReference type="Pfam" id="PF02902">
    <property type="entry name" value="Peptidase_C48"/>
    <property type="match status" value="1"/>
</dbReference>
<feature type="region of interest" description="Disordered" evidence="3">
    <location>
        <begin position="132"/>
        <end position="164"/>
    </location>
</feature>
<evidence type="ECO:0000256" key="3">
    <source>
        <dbReference type="SAM" id="MobiDB-lite"/>
    </source>
</evidence>
<dbReference type="GO" id="GO:0008234">
    <property type="term" value="F:cysteine-type peptidase activity"/>
    <property type="evidence" value="ECO:0007669"/>
    <property type="project" value="InterPro"/>
</dbReference>
<sequence length="317" mass="36257">MDTQEPESENLVLNGTEVEGGDEENMAELVLKYKVGYALQTTGGVVLTLWIRHYGWARTTIYLCSIWGGFMFCNRKNGDDTRKEDVMDIAEIEGNTDLLLKMGRFFVIFVVGESEAEAGELEALMREVDDTELGTSEEIATNEETVDVSDSSETKETPKPKPSQLEISLAKHFSSRPKCMQKDLMPLVDSSEYLFFERTLKKWPEMKHVTEEGFIIDSIFFLDLGKPTIWVSTTHMDALMFLLKTRHDAAIEGEGAVFASPWFSNYLQGKYFAFCKAKLTQRVKWGDRIKGFLMEPGKEWFDSVHTVYLPMCWESRH</sequence>
<keyword evidence="6" id="KW-1185">Reference proteome</keyword>